<dbReference type="Gene3D" id="1.10.10.580">
    <property type="entry name" value="Structural maintenance of chromosome 1. Chain E"/>
    <property type="match status" value="1"/>
</dbReference>
<dbReference type="RefSeq" id="WP_186871898.1">
    <property type="nucleotide sequence ID" value="NZ_JACOOR010000004.1"/>
</dbReference>
<evidence type="ECO:0000313" key="6">
    <source>
        <dbReference type="Proteomes" id="UP000649345"/>
    </source>
</evidence>
<dbReference type="HAMAP" id="MF_01805">
    <property type="entry name" value="ScpA"/>
    <property type="match status" value="1"/>
</dbReference>
<dbReference type="AlphaFoldDB" id="A0A923LC59"/>
<dbReference type="PANTHER" id="PTHR33969:SF2">
    <property type="entry name" value="SEGREGATION AND CONDENSATION PROTEIN A"/>
    <property type="match status" value="1"/>
</dbReference>
<evidence type="ECO:0000256" key="4">
    <source>
        <dbReference type="SAM" id="MobiDB-lite"/>
    </source>
</evidence>
<keyword evidence="3" id="KW-0132">Cell division</keyword>
<keyword evidence="6" id="KW-1185">Reference proteome</keyword>
<dbReference type="GO" id="GO:0006260">
    <property type="term" value="P:DNA replication"/>
    <property type="evidence" value="ECO:0007669"/>
    <property type="project" value="UniProtKB-UniRule"/>
</dbReference>
<feature type="compositionally biased region" description="Basic and acidic residues" evidence="4">
    <location>
        <begin position="255"/>
        <end position="267"/>
    </location>
</feature>
<accession>A0A923LC59</accession>
<reference evidence="5" key="1">
    <citation type="submission" date="2020-08" db="EMBL/GenBank/DDBJ databases">
        <title>Genome public.</title>
        <authorList>
            <person name="Liu C."/>
            <person name="Sun Q."/>
        </authorList>
    </citation>
    <scope>NUCLEOTIDE SEQUENCE</scope>
    <source>
        <strain evidence="5">NSJ-68</strain>
    </source>
</reference>
<dbReference type="EMBL" id="JACOOR010000004">
    <property type="protein sequence ID" value="MBC5659577.1"/>
    <property type="molecule type" value="Genomic_DNA"/>
</dbReference>
<evidence type="ECO:0000256" key="1">
    <source>
        <dbReference type="ARBA" id="ARBA00022829"/>
    </source>
</evidence>
<keyword evidence="3" id="KW-0963">Cytoplasm</keyword>
<dbReference type="GO" id="GO:0007059">
    <property type="term" value="P:chromosome segregation"/>
    <property type="evidence" value="ECO:0007669"/>
    <property type="project" value="UniProtKB-UniRule"/>
</dbReference>
<comment type="subunit">
    <text evidence="3">Component of a cohesin-like complex composed of ScpA, ScpB and the Smc homodimer, in which ScpA and ScpB bind to the head domain of Smc. The presence of the three proteins is required for the association of the complex with DNA.</text>
</comment>
<comment type="similarity">
    <text evidence="3">Belongs to the ScpA family.</text>
</comment>
<comment type="caution">
    <text evidence="5">The sequence shown here is derived from an EMBL/GenBank/DDBJ whole genome shotgun (WGS) entry which is preliminary data.</text>
</comment>
<evidence type="ECO:0000313" key="5">
    <source>
        <dbReference type="EMBL" id="MBC5659577.1"/>
    </source>
</evidence>
<name>A0A923LC59_9FIRM</name>
<feature type="region of interest" description="Disordered" evidence="4">
    <location>
        <begin position="248"/>
        <end position="267"/>
    </location>
</feature>
<dbReference type="Pfam" id="PF02616">
    <property type="entry name" value="SMC_ScpA"/>
    <property type="match status" value="1"/>
</dbReference>
<dbReference type="GO" id="GO:0005737">
    <property type="term" value="C:cytoplasm"/>
    <property type="evidence" value="ECO:0007669"/>
    <property type="project" value="UniProtKB-SubCell"/>
</dbReference>
<dbReference type="Proteomes" id="UP000649345">
    <property type="component" value="Unassembled WGS sequence"/>
</dbReference>
<dbReference type="GO" id="GO:0051301">
    <property type="term" value="P:cell division"/>
    <property type="evidence" value="ECO:0007669"/>
    <property type="project" value="UniProtKB-KW"/>
</dbReference>
<proteinExistence type="inferred from homology"/>
<keyword evidence="3" id="KW-0131">Cell cycle</keyword>
<dbReference type="InterPro" id="IPR023093">
    <property type="entry name" value="ScpA-like_C"/>
</dbReference>
<comment type="subcellular location">
    <subcellularLocation>
        <location evidence="3">Cytoplasm</location>
    </subcellularLocation>
    <text evidence="3">Associated with two foci at the outer edges of the nucleoid region in young cells, and at four foci within both cell halves in older cells.</text>
</comment>
<organism evidence="5 6">
    <name type="scientific">Anaerosacchariphilus hominis</name>
    <dbReference type="NCBI Taxonomy" id="2763017"/>
    <lineage>
        <taxon>Bacteria</taxon>
        <taxon>Bacillati</taxon>
        <taxon>Bacillota</taxon>
        <taxon>Clostridia</taxon>
        <taxon>Lachnospirales</taxon>
        <taxon>Lachnospiraceae</taxon>
        <taxon>Anaerosacchariphilus</taxon>
    </lineage>
</organism>
<dbReference type="PANTHER" id="PTHR33969">
    <property type="entry name" value="SEGREGATION AND CONDENSATION PROTEIN A"/>
    <property type="match status" value="1"/>
</dbReference>
<dbReference type="Gene3D" id="6.10.250.2410">
    <property type="match status" value="1"/>
</dbReference>
<dbReference type="InterPro" id="IPR003768">
    <property type="entry name" value="ScpA"/>
</dbReference>
<evidence type="ECO:0000256" key="3">
    <source>
        <dbReference type="HAMAP-Rule" id="MF_01805"/>
    </source>
</evidence>
<evidence type="ECO:0000256" key="2">
    <source>
        <dbReference type="ARBA" id="ARBA00044777"/>
    </source>
</evidence>
<sequence>MGIPVKLPAFEGPLDLLLHLIESNKIDIYDIPIVTITDQYMEYIRAMERKDLNVMSEFLVMAATLLEIKAKMLLPAEVDEEGEEIDPRADLVERLLEYKLYKCMAAELKERQTMAGQSLYRAGEIPPEVEAYEAPVNLEELLGDLTLGRLNEVFQAVLRRSEDKIDPVRSKFGEIEKEEVSLEDKMTYVEEELTRSPRTNFRKLLQNSGRHGKMQVIVTFLAVLELMKVGKLTVHQEGTFGEIYIEAGNGAGTGEGKEHAQSREHEE</sequence>
<comment type="function">
    <text evidence="3">Participates in chromosomal partition during cell division. May act via the formation of a condensin-like complex containing Smc and ScpB that pull DNA away from mid-cell into both cell halves.</text>
</comment>
<gene>
    <name evidence="3" type="primary">scpA</name>
    <name evidence="5" type="ORF">H8S44_07330</name>
</gene>
<keyword evidence="1 3" id="KW-0159">Chromosome partition</keyword>
<protein>
    <recommendedName>
        <fullName evidence="2 3">Segregation and condensation protein A</fullName>
    </recommendedName>
</protein>